<dbReference type="InterPro" id="IPR000033">
    <property type="entry name" value="LDLR_classB_rpt"/>
</dbReference>
<organism evidence="3 4">
    <name type="scientific">Dreissena polymorpha</name>
    <name type="common">Zebra mussel</name>
    <name type="synonym">Mytilus polymorpha</name>
    <dbReference type="NCBI Taxonomy" id="45954"/>
    <lineage>
        <taxon>Eukaryota</taxon>
        <taxon>Metazoa</taxon>
        <taxon>Spiralia</taxon>
        <taxon>Lophotrochozoa</taxon>
        <taxon>Mollusca</taxon>
        <taxon>Bivalvia</taxon>
        <taxon>Autobranchia</taxon>
        <taxon>Heteroconchia</taxon>
        <taxon>Euheterodonta</taxon>
        <taxon>Imparidentia</taxon>
        <taxon>Neoheterodontei</taxon>
        <taxon>Myida</taxon>
        <taxon>Dreissenoidea</taxon>
        <taxon>Dreissenidae</taxon>
        <taxon>Dreissena</taxon>
    </lineage>
</organism>
<feature type="region of interest" description="Disordered" evidence="2">
    <location>
        <begin position="237"/>
        <end position="264"/>
    </location>
</feature>
<dbReference type="Proteomes" id="UP000828390">
    <property type="component" value="Unassembled WGS sequence"/>
</dbReference>
<dbReference type="InterPro" id="IPR011042">
    <property type="entry name" value="6-blade_b-propeller_TolB-like"/>
</dbReference>
<reference evidence="3" key="2">
    <citation type="submission" date="2020-11" db="EMBL/GenBank/DDBJ databases">
        <authorList>
            <person name="McCartney M.A."/>
            <person name="Auch B."/>
            <person name="Kono T."/>
            <person name="Mallez S."/>
            <person name="Becker A."/>
            <person name="Gohl D.M."/>
            <person name="Silverstein K.A.T."/>
            <person name="Koren S."/>
            <person name="Bechman K.B."/>
            <person name="Herman A."/>
            <person name="Abrahante J.E."/>
            <person name="Garbe J."/>
        </authorList>
    </citation>
    <scope>NUCLEOTIDE SEQUENCE</scope>
    <source>
        <strain evidence="3">Duluth1</strain>
        <tissue evidence="3">Whole animal</tissue>
    </source>
</reference>
<dbReference type="Gene3D" id="2.120.10.30">
    <property type="entry name" value="TolB, C-terminal domain"/>
    <property type="match status" value="1"/>
</dbReference>
<evidence type="ECO:0000256" key="1">
    <source>
        <dbReference type="PROSITE-ProRule" id="PRU00461"/>
    </source>
</evidence>
<dbReference type="SUPFAM" id="SSF63825">
    <property type="entry name" value="YWTD domain"/>
    <property type="match status" value="1"/>
</dbReference>
<comment type="caution">
    <text evidence="3">The sequence shown here is derived from an EMBL/GenBank/DDBJ whole genome shotgun (WGS) entry which is preliminary data.</text>
</comment>
<dbReference type="PROSITE" id="PS51120">
    <property type="entry name" value="LDLRB"/>
    <property type="match status" value="1"/>
</dbReference>
<dbReference type="PANTHER" id="PTHR46513:SF13">
    <property type="entry name" value="EGF-LIKE DOMAIN-CONTAINING PROTEIN"/>
    <property type="match status" value="1"/>
</dbReference>
<reference evidence="3" key="1">
    <citation type="journal article" date="2019" name="bioRxiv">
        <title>The Genome of the Zebra Mussel, Dreissena polymorpha: A Resource for Invasive Species Research.</title>
        <authorList>
            <person name="McCartney M.A."/>
            <person name="Auch B."/>
            <person name="Kono T."/>
            <person name="Mallez S."/>
            <person name="Zhang Y."/>
            <person name="Obille A."/>
            <person name="Becker A."/>
            <person name="Abrahante J.E."/>
            <person name="Garbe J."/>
            <person name="Badalamenti J.P."/>
            <person name="Herman A."/>
            <person name="Mangelson H."/>
            <person name="Liachko I."/>
            <person name="Sullivan S."/>
            <person name="Sone E.D."/>
            <person name="Koren S."/>
            <person name="Silverstein K.A.T."/>
            <person name="Beckman K.B."/>
            <person name="Gohl D.M."/>
        </authorList>
    </citation>
    <scope>NUCLEOTIDE SEQUENCE</scope>
    <source>
        <strain evidence="3">Duluth1</strain>
        <tissue evidence="3">Whole animal</tissue>
    </source>
</reference>
<name>A0A9D4DF52_DREPO</name>
<feature type="compositionally biased region" description="Acidic residues" evidence="2">
    <location>
        <begin position="237"/>
        <end position="250"/>
    </location>
</feature>
<evidence type="ECO:0000256" key="2">
    <source>
        <dbReference type="SAM" id="MobiDB-lite"/>
    </source>
</evidence>
<dbReference type="InterPro" id="IPR050778">
    <property type="entry name" value="Cueball_EGF_LRP_Nidogen"/>
</dbReference>
<evidence type="ECO:0000313" key="3">
    <source>
        <dbReference type="EMBL" id="KAH3747628.1"/>
    </source>
</evidence>
<evidence type="ECO:0000313" key="4">
    <source>
        <dbReference type="Proteomes" id="UP000828390"/>
    </source>
</evidence>
<gene>
    <name evidence="3" type="ORF">DPMN_182056</name>
</gene>
<proteinExistence type="predicted"/>
<accession>A0A9D4DF52</accession>
<keyword evidence="4" id="KW-1185">Reference proteome</keyword>
<sequence>LRNVRTVVDIGFSSVDSIAVDWNLGLLFWLESYPRPRLQAASLSGRQETTLLSDLQNPICLVQDPKHGYLFWIDRRGPLLDQTSTIECYSILDDRKWTVFNISGADPDGSRPKAIAVDIPEMTLYWVDARSESLHKVSYDGTGHVVLLRNHERLQDPGSLTVYGDHVLWTDTQSSSIIWVSKTTGKDELIVKTFDIHPPQNIKIYGNRDTISKTSYDKTKLKPIWKELTSKENFEIDEYDNDDDDDDDDYYDGRRRKKNPKNESSAEIHRPSILVYFSLLFFILLYN</sequence>
<feature type="non-terminal residue" evidence="3">
    <location>
        <position position="287"/>
    </location>
</feature>
<feature type="repeat" description="LDL-receptor class B" evidence="1">
    <location>
        <begin position="122"/>
        <end position="166"/>
    </location>
</feature>
<dbReference type="SMART" id="SM00135">
    <property type="entry name" value="LY"/>
    <property type="match status" value="3"/>
</dbReference>
<protein>
    <submittedName>
        <fullName evidence="3">Uncharacterized protein</fullName>
    </submittedName>
</protein>
<dbReference type="EMBL" id="JAIWYP010000010">
    <property type="protein sequence ID" value="KAH3747628.1"/>
    <property type="molecule type" value="Genomic_DNA"/>
</dbReference>
<dbReference type="PANTHER" id="PTHR46513">
    <property type="entry name" value="VITELLOGENIN RECEPTOR-LIKE PROTEIN-RELATED-RELATED"/>
    <property type="match status" value="1"/>
</dbReference>
<dbReference type="AlphaFoldDB" id="A0A9D4DF52"/>